<accession>A0A250X0M1</accession>
<organism evidence="4 5">
    <name type="scientific">Chlamydomonas eustigma</name>
    <dbReference type="NCBI Taxonomy" id="1157962"/>
    <lineage>
        <taxon>Eukaryota</taxon>
        <taxon>Viridiplantae</taxon>
        <taxon>Chlorophyta</taxon>
        <taxon>core chlorophytes</taxon>
        <taxon>Chlorophyceae</taxon>
        <taxon>CS clade</taxon>
        <taxon>Chlamydomonadales</taxon>
        <taxon>Chlamydomonadaceae</taxon>
        <taxon>Chlamydomonas</taxon>
    </lineage>
</organism>
<dbReference type="GO" id="GO:0005739">
    <property type="term" value="C:mitochondrion"/>
    <property type="evidence" value="ECO:0007669"/>
    <property type="project" value="UniProtKB-ARBA"/>
</dbReference>
<dbReference type="OrthoDB" id="18302at2759"/>
<dbReference type="InterPro" id="IPR051624">
    <property type="entry name" value="RMD1/Sad1-interacting"/>
</dbReference>
<keyword evidence="2" id="KW-1133">Transmembrane helix</keyword>
<dbReference type="PANTHER" id="PTHR16255">
    <property type="entry name" value="REQUIRED FOR MEIOTIC NUCLEAR DIVISION PROTEIN 1 HOMOLOG"/>
    <property type="match status" value="1"/>
</dbReference>
<name>A0A250X0M1_9CHLO</name>
<dbReference type="Proteomes" id="UP000232323">
    <property type="component" value="Unassembled WGS sequence"/>
</dbReference>
<evidence type="ECO:0000313" key="5">
    <source>
        <dbReference type="Proteomes" id="UP000232323"/>
    </source>
</evidence>
<evidence type="ECO:0000259" key="3">
    <source>
        <dbReference type="Pfam" id="PF02582"/>
    </source>
</evidence>
<evidence type="ECO:0000256" key="1">
    <source>
        <dbReference type="ARBA" id="ARBA00008306"/>
    </source>
</evidence>
<dbReference type="Pfam" id="PF02582">
    <property type="entry name" value="DUF155"/>
    <property type="match status" value="1"/>
</dbReference>
<protein>
    <recommendedName>
        <fullName evidence="3">DUF155 domain-containing protein</fullName>
    </recommendedName>
</protein>
<keyword evidence="5" id="KW-1185">Reference proteome</keyword>
<dbReference type="EMBL" id="BEGY01000017">
    <property type="protein sequence ID" value="GAX76442.1"/>
    <property type="molecule type" value="Genomic_DNA"/>
</dbReference>
<feature type="domain" description="DUF155" evidence="3">
    <location>
        <begin position="137"/>
        <end position="312"/>
    </location>
</feature>
<reference evidence="4 5" key="1">
    <citation type="submission" date="2017-08" db="EMBL/GenBank/DDBJ databases">
        <title>Acidophilic green algal genome provides insights into adaptation to an acidic environment.</title>
        <authorList>
            <person name="Hirooka S."/>
            <person name="Hirose Y."/>
            <person name="Kanesaki Y."/>
            <person name="Higuchi S."/>
            <person name="Fujiwara T."/>
            <person name="Onuma R."/>
            <person name="Era A."/>
            <person name="Ohbayashi R."/>
            <person name="Uzuka A."/>
            <person name="Nozaki H."/>
            <person name="Yoshikawa H."/>
            <person name="Miyagishima S.Y."/>
        </authorList>
    </citation>
    <scope>NUCLEOTIDE SEQUENCE [LARGE SCALE GENOMIC DNA]</scope>
    <source>
        <strain evidence="4 5">NIES-2499</strain>
    </source>
</reference>
<evidence type="ECO:0000313" key="4">
    <source>
        <dbReference type="EMBL" id="GAX76442.1"/>
    </source>
</evidence>
<gene>
    <name evidence="4" type="ORF">CEUSTIGMA_g3887.t1</name>
</gene>
<comment type="similarity">
    <text evidence="1">Belongs to the RMD1/sif2 family.</text>
</comment>
<evidence type="ECO:0000256" key="2">
    <source>
        <dbReference type="SAM" id="Phobius"/>
    </source>
</evidence>
<keyword evidence="2" id="KW-0472">Membrane</keyword>
<dbReference type="AlphaFoldDB" id="A0A250X0M1"/>
<dbReference type="PANTHER" id="PTHR16255:SF1">
    <property type="entry name" value="REQUIRED FOR MEIOTIC NUCLEAR DIVISION PROTEIN 1 HOMOLOG"/>
    <property type="match status" value="1"/>
</dbReference>
<proteinExistence type="inferred from homology"/>
<dbReference type="InterPro" id="IPR003734">
    <property type="entry name" value="DUF155"/>
</dbReference>
<keyword evidence="2" id="KW-0812">Transmembrane</keyword>
<comment type="caution">
    <text evidence="4">The sequence shown here is derived from an EMBL/GenBank/DDBJ whole genome shotgun (WGS) entry which is preliminary data.</text>
</comment>
<sequence length="367" mass="41476">MCRLRTIGLSSITKPAGGKRSPTPSKIVRSGSLGHVSVLMPGQQVLHAPRQKDKFVPLEFGIQEDELSVLEDYREPSTDPSSSRGRISLYCIADSFDRKKLEELLRLTYSANTVHSYPDCFYVDFVKSTDDEPGSDVFFFDYGVVACWGMTKNQELTVVNGIGAQVLEDPLEQGYEIDEFEFNFSTTEKPHVNNDTVTLNKKFVKDHQMKLAISYAMSQSTKLSVYENNVVSIISETKHLPHSLAKHGEVSISSHEIAMLMGEVFLQKSSVNLLSPVLDTPEFFWRAPDAFATLYKRVIEYLELGERVELLNSRFTVLQEMLDMLRDHQTNIHGVRLEWIVIWLIAVELLVGLLEVLALFGVIGHEK</sequence>
<feature type="transmembrane region" description="Helical" evidence="2">
    <location>
        <begin position="339"/>
        <end position="363"/>
    </location>
</feature>